<sequence>MTDTAQGFLGIMTGRRQGHPPIAEPEFCSQLSAAAPLFDLKVLVFHPEDVAENGESITGYTWKEGQWQQAVAPAPDILYNRCICSSRQEKRAAAAALAVLSRTVPWSRGLPDKWRVYEILRRSPAAASLLPETRLYTGPDTLGSMLAEREYGIFLKPRAGTHGKRTLHARLLGAREGGGLSIRGRNGDNTAFRHHFSTSGEGIRWIDRFIGKRSYIIQPYLHLTDSQGRPFDVRVLMQKNGRGAWTLTGMAVRLGGQGSLTSNLHGGGTAAAVLPFLLAEYGAVGAELQDELAAAAALLPPLLEESCGRLGELGLDFGIDPGSRICLLEANSKPGRSVFRLTGDIRAARLAAENPLRYARHLLQHSPAGRRIPAKTLRYRQENEINGS</sequence>
<accession>A0A1G8M7W3</accession>
<name>A0A1G8M7W3_9BACL</name>
<dbReference type="Pfam" id="PF14398">
    <property type="entry name" value="ATPgrasp_YheCD"/>
    <property type="match status" value="1"/>
</dbReference>
<protein>
    <submittedName>
        <fullName evidence="1">YheC/D like ATP-grasp</fullName>
    </submittedName>
</protein>
<proteinExistence type="predicted"/>
<keyword evidence="2" id="KW-1185">Reference proteome</keyword>
<dbReference type="EMBL" id="FNDX01000007">
    <property type="protein sequence ID" value="SDI64018.1"/>
    <property type="molecule type" value="Genomic_DNA"/>
</dbReference>
<dbReference type="AlphaFoldDB" id="A0A1G8M7W3"/>
<organism evidence="1 2">
    <name type="scientific">Paenibacillus typhae</name>
    <dbReference type="NCBI Taxonomy" id="1174501"/>
    <lineage>
        <taxon>Bacteria</taxon>
        <taxon>Bacillati</taxon>
        <taxon>Bacillota</taxon>
        <taxon>Bacilli</taxon>
        <taxon>Bacillales</taxon>
        <taxon>Paenibacillaceae</taxon>
        <taxon>Paenibacillus</taxon>
    </lineage>
</organism>
<reference evidence="2" key="1">
    <citation type="submission" date="2016-10" db="EMBL/GenBank/DDBJ databases">
        <authorList>
            <person name="Varghese N."/>
            <person name="Submissions S."/>
        </authorList>
    </citation>
    <scope>NUCLEOTIDE SEQUENCE [LARGE SCALE GENOMIC DNA]</scope>
    <source>
        <strain evidence="2">CGMCC 1.11012</strain>
    </source>
</reference>
<dbReference type="OrthoDB" id="7869153at2"/>
<gene>
    <name evidence="1" type="ORF">SAMN05216192_10727</name>
</gene>
<dbReference type="InterPro" id="IPR026838">
    <property type="entry name" value="YheC/D"/>
</dbReference>
<dbReference type="STRING" id="1174501.SAMN05216192_10727"/>
<evidence type="ECO:0000313" key="1">
    <source>
        <dbReference type="EMBL" id="SDI64018.1"/>
    </source>
</evidence>
<dbReference type="RefSeq" id="WP_090713691.1">
    <property type="nucleotide sequence ID" value="NZ_CBCSKY010000012.1"/>
</dbReference>
<dbReference type="Proteomes" id="UP000199050">
    <property type="component" value="Unassembled WGS sequence"/>
</dbReference>
<evidence type="ECO:0000313" key="2">
    <source>
        <dbReference type="Proteomes" id="UP000199050"/>
    </source>
</evidence>
<dbReference type="SUPFAM" id="SSF56059">
    <property type="entry name" value="Glutathione synthetase ATP-binding domain-like"/>
    <property type="match status" value="1"/>
</dbReference>